<keyword evidence="10" id="KW-1185">Reference proteome</keyword>
<dbReference type="Pfam" id="PF05193">
    <property type="entry name" value="Peptidase_M16_C"/>
    <property type="match status" value="2"/>
</dbReference>
<evidence type="ECO:0000313" key="9">
    <source>
        <dbReference type="EMBL" id="ASU23585.1"/>
    </source>
</evidence>
<evidence type="ECO:0000256" key="2">
    <source>
        <dbReference type="ARBA" id="ARBA00022670"/>
    </source>
</evidence>
<comment type="similarity">
    <text evidence="1">Belongs to the peptidase M16 family.</text>
</comment>
<evidence type="ECO:0000259" key="8">
    <source>
        <dbReference type="Pfam" id="PF05193"/>
    </source>
</evidence>
<evidence type="ECO:0000256" key="4">
    <source>
        <dbReference type="ARBA" id="ARBA00022833"/>
    </source>
</evidence>
<dbReference type="InterPro" id="IPR050626">
    <property type="entry name" value="Peptidase_M16"/>
</dbReference>
<feature type="domain" description="Peptidase M16 N-terminal" evidence="7">
    <location>
        <begin position="47"/>
        <end position="176"/>
    </location>
</feature>
<organism evidence="9 10">
    <name type="scientific">Vibrio qinghaiensis</name>
    <dbReference type="NCBI Taxonomy" id="2025808"/>
    <lineage>
        <taxon>Bacteria</taxon>
        <taxon>Pseudomonadati</taxon>
        <taxon>Pseudomonadota</taxon>
        <taxon>Gammaproteobacteria</taxon>
        <taxon>Vibrionales</taxon>
        <taxon>Vibrionaceae</taxon>
        <taxon>Vibrio</taxon>
    </lineage>
</organism>
<dbReference type="Gene3D" id="3.30.830.10">
    <property type="entry name" value="Metalloenzyme, LuxS/M16 peptidase-like"/>
    <property type="match status" value="4"/>
</dbReference>
<feature type="signal peptide" evidence="6">
    <location>
        <begin position="1"/>
        <end position="24"/>
    </location>
</feature>
<keyword evidence="5" id="KW-0482">Metalloprotease</keyword>
<keyword evidence="3" id="KW-0378">Hydrolase</keyword>
<gene>
    <name evidence="9" type="ORF">CCZ37_12730</name>
</gene>
<protein>
    <submittedName>
        <fullName evidence="9">Zinc protease</fullName>
    </submittedName>
</protein>
<feature type="domain" description="Peptidase M16 C-terminal" evidence="8">
    <location>
        <begin position="206"/>
        <end position="387"/>
    </location>
</feature>
<accession>A0A223N198</accession>
<sequence>MRHILFFHPLSLLLLLVMSASSLSTELPKSHRIHEGQLENGLRYQLVHNTTPAHAVIMRMRIAGGSLVESEQEQGLMHLLEHMAFKGSDSVAEGEMIRQLERLGLSFGSDTNAVTQFNQTVYEFNIAQGDSQKVATGLWLMREIADRLKLEPKALEQEKPVVVAEWKERNSADVDNYRQQLSFLYPRSPLSKRLPIGDLDVVKHASSEQLRSLYQRFYTPERTTIIVVGDLDVAQAEEQIKRLFSNWVPHRDAVPLRADHLILPAERTHLQADAFFDARLPTQISLGVIAPQERQADSVESRHEMILESILSNLLYQRLLPHLIGQEGITDAFVSIDQDFGIASRMELSLVTLPEQWRHGLTLLEQTVRQAIRYGFNQSEIDQAIKAIHADYQQRAASSDTLHSISIAQGLVTSDAQQFVPIEPTFALALFEAYQPQITAARLHDLLTERWQGKPWIYFSGPYKVEKINRTLLDVYEQSQKQPVEPYQFLSVEAFAYREFGEAGTLVQDKRDPETGIRMLKFANGVKLNIKSTELEKNIIYLDLSLGFGDYPLPKKEGIQALFNDGFVAGGLEQHSFQQLANLFSAANVTTGFNVGTLGFASQDFTNQASLDQQLALQMAFLTSPGWREEGMNQFRQRVLAASNSQNTTPEEAFWTVLPELLHPDDPRFRSHDEERLKRHFSELAPVLASAVDKGLLEIAIVGDLDEEKTIQSVAKTLGALSRHPEKELQVERVEFPPLPASHIVEHQGSANAAALAWLWPTADKVNAEHYAKLMLLEEVLSILLTEEVREKAGASYSPYPFSSNDFLPTGFGYLGLFSVTDTAQLKLVEESFDAVLSRVKAEHGIDADLLQRAKQPLVQWLDSLPEKNAFWLDIASLAQTYPHRYSRWQAIHHAINQVNANDLRSVANQYLQADKQLSVKILPNTSPTISK</sequence>
<dbReference type="EMBL" id="CP022741">
    <property type="protein sequence ID" value="ASU23585.1"/>
    <property type="molecule type" value="Genomic_DNA"/>
</dbReference>
<dbReference type="InterPro" id="IPR011765">
    <property type="entry name" value="Pept_M16_N"/>
</dbReference>
<dbReference type="AlphaFoldDB" id="A0A223N198"/>
<dbReference type="Pfam" id="PF00675">
    <property type="entry name" value="Peptidase_M16"/>
    <property type="match status" value="1"/>
</dbReference>
<keyword evidence="4" id="KW-0862">Zinc</keyword>
<evidence type="ECO:0000256" key="3">
    <source>
        <dbReference type="ARBA" id="ARBA00022801"/>
    </source>
</evidence>
<proteinExistence type="inferred from homology"/>
<evidence type="ECO:0000256" key="6">
    <source>
        <dbReference type="SAM" id="SignalP"/>
    </source>
</evidence>
<feature type="chain" id="PRO_5012081518" evidence="6">
    <location>
        <begin position="25"/>
        <end position="932"/>
    </location>
</feature>
<keyword evidence="6" id="KW-0732">Signal</keyword>
<feature type="domain" description="Peptidase M16 C-terminal" evidence="8">
    <location>
        <begin position="697"/>
        <end position="857"/>
    </location>
</feature>
<dbReference type="InterPro" id="IPR011249">
    <property type="entry name" value="Metalloenz_LuxS/M16"/>
</dbReference>
<dbReference type="Proteomes" id="UP000215148">
    <property type="component" value="Chromosome 1"/>
</dbReference>
<dbReference type="GO" id="GO:0008237">
    <property type="term" value="F:metallopeptidase activity"/>
    <property type="evidence" value="ECO:0007669"/>
    <property type="project" value="UniProtKB-KW"/>
</dbReference>
<dbReference type="SUPFAM" id="SSF63411">
    <property type="entry name" value="LuxS/MPP-like metallohydrolase"/>
    <property type="match status" value="4"/>
</dbReference>
<dbReference type="KEGG" id="vqi:CCZ37_12730"/>
<evidence type="ECO:0000313" key="10">
    <source>
        <dbReference type="Proteomes" id="UP000215148"/>
    </source>
</evidence>
<reference evidence="9 10" key="1">
    <citation type="submission" date="2017-08" db="EMBL/GenBank/DDBJ databases">
        <title>The Vibrio qinghaiensis sp.-Q67 is a luminous bacteria isolated firstly from Qinghai lake, Qinghai province, China, which has been proved to be very sensitive to detect environmental and food pollutants. Therefore, complete genome analysis of V. qinghaiensis sp.-Q67 highlights the potential application of this strain on detection of hazards in the contaminated environments.</title>
        <authorList>
            <person name="Gong L."/>
        </authorList>
    </citation>
    <scope>NUCLEOTIDE SEQUENCE [LARGE SCALE GENOMIC DNA]</scope>
    <source>
        <strain evidence="9 10">Q67</strain>
    </source>
</reference>
<dbReference type="PANTHER" id="PTHR43690:SF17">
    <property type="entry name" value="PROTEIN YHJJ"/>
    <property type="match status" value="1"/>
</dbReference>
<evidence type="ECO:0000259" key="7">
    <source>
        <dbReference type="Pfam" id="PF00675"/>
    </source>
</evidence>
<dbReference type="InterPro" id="IPR007863">
    <property type="entry name" value="Peptidase_M16_C"/>
</dbReference>
<dbReference type="GO" id="GO:0046872">
    <property type="term" value="F:metal ion binding"/>
    <property type="evidence" value="ECO:0007669"/>
    <property type="project" value="InterPro"/>
</dbReference>
<dbReference type="GO" id="GO:0006508">
    <property type="term" value="P:proteolysis"/>
    <property type="evidence" value="ECO:0007669"/>
    <property type="project" value="UniProtKB-KW"/>
</dbReference>
<evidence type="ECO:0000256" key="1">
    <source>
        <dbReference type="ARBA" id="ARBA00007261"/>
    </source>
</evidence>
<evidence type="ECO:0000256" key="5">
    <source>
        <dbReference type="ARBA" id="ARBA00023049"/>
    </source>
</evidence>
<name>A0A223N198_9VIBR</name>
<dbReference type="PANTHER" id="PTHR43690">
    <property type="entry name" value="NARDILYSIN"/>
    <property type="match status" value="1"/>
</dbReference>
<keyword evidence="2 9" id="KW-0645">Protease</keyword>